<gene>
    <name evidence="1" type="ORF">PanWU01x14_245010</name>
</gene>
<evidence type="ECO:0000313" key="2">
    <source>
        <dbReference type="Proteomes" id="UP000237105"/>
    </source>
</evidence>
<name>A0A2P5BEV0_PARAD</name>
<proteinExistence type="predicted"/>
<keyword evidence="2" id="KW-1185">Reference proteome</keyword>
<dbReference type="EMBL" id="JXTB01000296">
    <property type="protein sequence ID" value="PON47322.1"/>
    <property type="molecule type" value="Genomic_DNA"/>
</dbReference>
<dbReference type="Proteomes" id="UP000237105">
    <property type="component" value="Unassembled WGS sequence"/>
</dbReference>
<dbReference type="AlphaFoldDB" id="A0A2P5BEV0"/>
<accession>A0A2P5BEV0</accession>
<feature type="non-terminal residue" evidence="1">
    <location>
        <position position="62"/>
    </location>
</feature>
<comment type="caution">
    <text evidence="1">The sequence shown here is derived from an EMBL/GenBank/DDBJ whole genome shotgun (WGS) entry which is preliminary data.</text>
</comment>
<sequence>MNNFSRGRRRKLCQASSSNWLRGDIWYSSSQFPSVLEVNEWKEVKFELKQVKTRDEELKQGK</sequence>
<evidence type="ECO:0000313" key="1">
    <source>
        <dbReference type="EMBL" id="PON47322.1"/>
    </source>
</evidence>
<organism evidence="1 2">
    <name type="scientific">Parasponia andersonii</name>
    <name type="common">Sponia andersonii</name>
    <dbReference type="NCBI Taxonomy" id="3476"/>
    <lineage>
        <taxon>Eukaryota</taxon>
        <taxon>Viridiplantae</taxon>
        <taxon>Streptophyta</taxon>
        <taxon>Embryophyta</taxon>
        <taxon>Tracheophyta</taxon>
        <taxon>Spermatophyta</taxon>
        <taxon>Magnoliopsida</taxon>
        <taxon>eudicotyledons</taxon>
        <taxon>Gunneridae</taxon>
        <taxon>Pentapetalae</taxon>
        <taxon>rosids</taxon>
        <taxon>fabids</taxon>
        <taxon>Rosales</taxon>
        <taxon>Cannabaceae</taxon>
        <taxon>Parasponia</taxon>
    </lineage>
</organism>
<reference evidence="2" key="1">
    <citation type="submission" date="2016-06" db="EMBL/GenBank/DDBJ databases">
        <title>Parallel loss of symbiosis genes in relatives of nitrogen-fixing non-legume Parasponia.</title>
        <authorList>
            <person name="Van Velzen R."/>
            <person name="Holmer R."/>
            <person name="Bu F."/>
            <person name="Rutten L."/>
            <person name="Van Zeijl A."/>
            <person name="Liu W."/>
            <person name="Santuari L."/>
            <person name="Cao Q."/>
            <person name="Sharma T."/>
            <person name="Shen D."/>
            <person name="Roswanjaya Y."/>
            <person name="Wardhani T."/>
            <person name="Kalhor M.S."/>
            <person name="Jansen J."/>
            <person name="Van den Hoogen J."/>
            <person name="Gungor B."/>
            <person name="Hartog M."/>
            <person name="Hontelez J."/>
            <person name="Verver J."/>
            <person name="Yang W.-C."/>
            <person name="Schijlen E."/>
            <person name="Repin R."/>
            <person name="Schilthuizen M."/>
            <person name="Schranz E."/>
            <person name="Heidstra R."/>
            <person name="Miyata K."/>
            <person name="Fedorova E."/>
            <person name="Kohlen W."/>
            <person name="Bisseling T."/>
            <person name="Smit S."/>
            <person name="Geurts R."/>
        </authorList>
    </citation>
    <scope>NUCLEOTIDE SEQUENCE [LARGE SCALE GENOMIC DNA]</scope>
    <source>
        <strain evidence="2">cv. WU1-14</strain>
    </source>
</reference>
<protein>
    <submittedName>
        <fullName evidence="1">Uncharacterized protein</fullName>
    </submittedName>
</protein>